<name>A0ABP7MDK9_9ACTN</name>
<sequence length="157" mass="17526">MAIRHQLIRRPPADVWAVLRDADLYCRWVIGTHDSWEQEGSWPEEGASLGFTLKLGPVTYRSRTISRIYRPGERLELESIAGRAGTARIAIEVLPWGGDTLVTVDEHPLRGPTARWHNTALDALIQLRHRGMLSRLAEVVESRAGAPAGEDVSRARS</sequence>
<reference evidence="2" key="1">
    <citation type="journal article" date="2019" name="Int. J. Syst. Evol. Microbiol.">
        <title>The Global Catalogue of Microorganisms (GCM) 10K type strain sequencing project: providing services to taxonomists for standard genome sequencing and annotation.</title>
        <authorList>
            <consortium name="The Broad Institute Genomics Platform"/>
            <consortium name="The Broad Institute Genome Sequencing Center for Infectious Disease"/>
            <person name="Wu L."/>
            <person name="Ma J."/>
        </authorList>
    </citation>
    <scope>NUCLEOTIDE SEQUENCE [LARGE SCALE GENOMIC DNA]</scope>
    <source>
        <strain evidence="2">JCM 16956</strain>
    </source>
</reference>
<dbReference type="InterPro" id="IPR019587">
    <property type="entry name" value="Polyketide_cyclase/dehydratase"/>
</dbReference>
<dbReference type="InterPro" id="IPR023393">
    <property type="entry name" value="START-like_dom_sf"/>
</dbReference>
<evidence type="ECO:0000313" key="1">
    <source>
        <dbReference type="EMBL" id="GAA3920497.1"/>
    </source>
</evidence>
<dbReference type="RefSeq" id="WP_345283052.1">
    <property type="nucleotide sequence ID" value="NZ_BAABAJ010000008.1"/>
</dbReference>
<dbReference type="SUPFAM" id="SSF55961">
    <property type="entry name" value="Bet v1-like"/>
    <property type="match status" value="1"/>
</dbReference>
<accession>A0ABP7MDK9</accession>
<proteinExistence type="predicted"/>
<protein>
    <submittedName>
        <fullName evidence="1">SRPBCC family protein</fullName>
    </submittedName>
</protein>
<dbReference type="EMBL" id="BAABAJ010000008">
    <property type="protein sequence ID" value="GAA3920497.1"/>
    <property type="molecule type" value="Genomic_DNA"/>
</dbReference>
<dbReference type="Gene3D" id="3.30.530.20">
    <property type="match status" value="1"/>
</dbReference>
<keyword evidence="2" id="KW-1185">Reference proteome</keyword>
<dbReference type="Proteomes" id="UP001501000">
    <property type="component" value="Unassembled WGS sequence"/>
</dbReference>
<organism evidence="1 2">
    <name type="scientific">Streptomyces gulbargensis</name>
    <dbReference type="NCBI Taxonomy" id="364901"/>
    <lineage>
        <taxon>Bacteria</taxon>
        <taxon>Bacillati</taxon>
        <taxon>Actinomycetota</taxon>
        <taxon>Actinomycetes</taxon>
        <taxon>Kitasatosporales</taxon>
        <taxon>Streptomycetaceae</taxon>
        <taxon>Streptomyces</taxon>
    </lineage>
</organism>
<comment type="caution">
    <text evidence="1">The sequence shown here is derived from an EMBL/GenBank/DDBJ whole genome shotgun (WGS) entry which is preliminary data.</text>
</comment>
<dbReference type="Pfam" id="PF10604">
    <property type="entry name" value="Polyketide_cyc2"/>
    <property type="match status" value="1"/>
</dbReference>
<gene>
    <name evidence="1" type="ORF">GCM10022244_32050</name>
</gene>
<evidence type="ECO:0000313" key="2">
    <source>
        <dbReference type="Proteomes" id="UP001501000"/>
    </source>
</evidence>